<evidence type="ECO:0000256" key="2">
    <source>
        <dbReference type="SAM" id="Phobius"/>
    </source>
</evidence>
<evidence type="ECO:0000313" key="3">
    <source>
        <dbReference type="EMBL" id="ABY27836.2"/>
    </source>
</evidence>
<sequence>MGGGGGSPPPAQPTTAPPGACSVQACHDWTWDGCAQDGTCCSSWRTDSIADLSGWFGNDGMSSSRVSGCEDHLVQAFEHGSYGGSSVRMPGGFTDYGNWNDKMSSIKFTAIPKSLDGKLSADTNSACPGSTDRYEKSGGKRYRCFYSSSDGSGLETLKNSIGSDGEMSAMYTDLTNRFCAISGNFTQKVGGGETCASRNTGSQIAKEYCSVGDRMVEDGACTKENLGGLYDDTAVVYCKGTGKSKSFCSCYNVKAGVCDTDSTAAGCATKKQKYDKLVEATPEGFRHVWAGKETCFGVCSTGEKMYLPSGYDIGCDAPVQICAQSFDLDNISESSIEAKCELSATQGTQPSAGDGSGGGGGGGGAGAGAGGGAGAGAGAGGGGGGGAGAGAGGGGGVNDYIPRSLDELRTDSKKQLAVGGVGSLFMICCCLLIIILLASSGGGGGGGPTRFRR</sequence>
<dbReference type="Gene3D" id="2.60.20.10">
    <property type="entry name" value="Crystallins"/>
    <property type="match status" value="1"/>
</dbReference>
<reference evidence="3 4" key="1">
    <citation type="journal article" date="2008" name="PLoS ONE">
        <title>Life-cycle and genome of OtV5, a large DNA virus of the pelagic marine unicellular green alga Ostreococcus tauri.</title>
        <authorList>
            <person name="Derelle E."/>
            <person name="Ferraz C."/>
            <person name="Escande M.L."/>
            <person name="Eychenie S."/>
            <person name="Cooke R."/>
            <person name="Piganeau G."/>
            <person name="Desdevises Y."/>
            <person name="Bellec L."/>
            <person name="Moreau H."/>
            <person name="Grimsley N."/>
        </authorList>
    </citation>
    <scope>NUCLEOTIDE SEQUENCE [LARGE SCALE GENOMIC DNA]</scope>
    <source>
        <strain evidence="3 4">OtV5</strain>
    </source>
</reference>
<dbReference type="Proteomes" id="UP000203890">
    <property type="component" value="Segment"/>
</dbReference>
<keyword evidence="2" id="KW-0812">Transmembrane</keyword>
<dbReference type="SUPFAM" id="SSF49695">
    <property type="entry name" value="gamma-Crystallin-like"/>
    <property type="match status" value="1"/>
</dbReference>
<feature type="compositionally biased region" description="Gly residues" evidence="1">
    <location>
        <begin position="354"/>
        <end position="365"/>
    </location>
</feature>
<dbReference type="OrthoDB" id="29933at10239"/>
<dbReference type="KEGG" id="vg:5845763"/>
<protein>
    <submittedName>
        <fullName evidence="3">Uncharacterized protein</fullName>
    </submittedName>
</protein>
<gene>
    <name evidence="3" type="ORF">OtV5_052c</name>
</gene>
<dbReference type="EMBL" id="EU304328">
    <property type="protein sequence ID" value="ABY27836.2"/>
    <property type="molecule type" value="Genomic_DNA"/>
</dbReference>
<keyword evidence="2" id="KW-1133">Transmembrane helix</keyword>
<dbReference type="GeneID" id="5845763"/>
<dbReference type="InterPro" id="IPR043922">
    <property type="entry name" value="DUF5773"/>
</dbReference>
<accession>A9YVV3</accession>
<feature type="transmembrane region" description="Helical" evidence="2">
    <location>
        <begin position="416"/>
        <end position="438"/>
    </location>
</feature>
<proteinExistence type="predicted"/>
<keyword evidence="2" id="KW-0472">Membrane</keyword>
<evidence type="ECO:0000256" key="1">
    <source>
        <dbReference type="SAM" id="MobiDB-lite"/>
    </source>
</evidence>
<dbReference type="RefSeq" id="YP_001648132.2">
    <property type="nucleotide sequence ID" value="NC_010191.2"/>
</dbReference>
<organism evidence="3 4">
    <name type="scientific">Ostreococcus tauri virus OtV5</name>
    <dbReference type="NCBI Taxonomy" id="1785753"/>
    <lineage>
        <taxon>Viruses</taxon>
        <taxon>Varidnaviria</taxon>
        <taxon>Bamfordvirae</taxon>
        <taxon>Nucleocytoviricota</taxon>
        <taxon>Megaviricetes</taxon>
        <taxon>Algavirales</taxon>
        <taxon>Phycodnaviridae</taxon>
        <taxon>Prasinovirus</taxon>
        <taxon>Prasinovirus ostreotauri</taxon>
    </lineage>
</organism>
<evidence type="ECO:0000313" key="4">
    <source>
        <dbReference type="Proteomes" id="UP000203890"/>
    </source>
</evidence>
<dbReference type="InterPro" id="IPR011024">
    <property type="entry name" value="G_crystallin-like"/>
</dbReference>
<keyword evidence="4" id="KW-1185">Reference proteome</keyword>
<name>A9YVV3_9PHYC</name>
<feature type="region of interest" description="Disordered" evidence="1">
    <location>
        <begin position="346"/>
        <end position="365"/>
    </location>
</feature>
<dbReference type="Pfam" id="PF19082">
    <property type="entry name" value="DUF5773"/>
    <property type="match status" value="1"/>
</dbReference>